<keyword evidence="5" id="KW-0540">Nuclease</keyword>
<dbReference type="Gene3D" id="3.90.220.20">
    <property type="entry name" value="DNA methylase specificity domains"/>
    <property type="match status" value="2"/>
</dbReference>
<protein>
    <submittedName>
        <fullName evidence="5">Restriction endonuclease subunit S</fullName>
    </submittedName>
</protein>
<gene>
    <name evidence="5" type="ORF">EJA19_00210</name>
</gene>
<dbReference type="PANTHER" id="PTHR30408">
    <property type="entry name" value="TYPE-1 RESTRICTION ENZYME ECOKI SPECIFICITY PROTEIN"/>
    <property type="match status" value="1"/>
</dbReference>
<evidence type="ECO:0000313" key="5">
    <source>
        <dbReference type="EMBL" id="RSK41330.1"/>
    </source>
</evidence>
<comment type="similarity">
    <text evidence="1">Belongs to the type-I restriction system S methylase family.</text>
</comment>
<proteinExistence type="inferred from homology"/>
<evidence type="ECO:0000256" key="3">
    <source>
        <dbReference type="ARBA" id="ARBA00023125"/>
    </source>
</evidence>
<dbReference type="InterPro" id="IPR044946">
    <property type="entry name" value="Restrct_endonuc_typeI_TRD_sf"/>
</dbReference>
<dbReference type="CDD" id="cd17274">
    <property type="entry name" value="RMtype1_S_Eco540ANI-TRD1-CR1_like"/>
    <property type="match status" value="1"/>
</dbReference>
<keyword evidence="6" id="KW-1185">Reference proteome</keyword>
<dbReference type="InterPro" id="IPR052021">
    <property type="entry name" value="Type-I_RS_S_subunit"/>
</dbReference>
<comment type="caution">
    <text evidence="5">The sequence shown here is derived from an EMBL/GenBank/DDBJ whole genome shotgun (WGS) entry which is preliminary data.</text>
</comment>
<dbReference type="OrthoDB" id="667970at2"/>
<keyword evidence="5" id="KW-0378">Hydrolase</keyword>
<dbReference type="GO" id="GO:0004519">
    <property type="term" value="F:endonuclease activity"/>
    <property type="evidence" value="ECO:0007669"/>
    <property type="project" value="UniProtKB-KW"/>
</dbReference>
<dbReference type="Gene3D" id="1.10.287.1120">
    <property type="entry name" value="Bipartite methylase S protein"/>
    <property type="match status" value="1"/>
</dbReference>
<keyword evidence="3" id="KW-0238">DNA-binding</keyword>
<dbReference type="SUPFAM" id="SSF116734">
    <property type="entry name" value="DNA methylase specificity domain"/>
    <property type="match status" value="2"/>
</dbReference>
<dbReference type="AlphaFoldDB" id="A0A428K4Y5"/>
<sequence>MNKEKQKIVPQLRFPEFQNDEVWKETTLNDVADYENGKAHEQEISEIGKYKVVNSKFISTDGEVVKYSDSANLKANLGDILMVLSDVPNGRAIAKCFYVDEEDTYTVNQRICKITPTDIDNLFLFYIQNRNKYFLAFDDGVKQTNLRKDTVLSFPFFKPENHKEQQKIANCLSSLDNVITAETEKLELLQDHKKGLLQQLFPAKGETKPQYRFPEFKNDGDWEETTLENCLDYLQPTPYLVSSTDYDDKFETPVLTAGKTFVLGYTDEKEGIFNENLPVIIFDDFTTATKFVDFPFKAKSSAMKILLSKGDNNIKFLFETIQNLKFEVSTHKRHWISVYSKLNILKPKDPKEQQKIADCFSSADDLIQAQKIKIQNLKNHKKGLLQQLFPNSL</sequence>
<feature type="domain" description="Type I restriction modification DNA specificity" evidence="4">
    <location>
        <begin position="22"/>
        <end position="188"/>
    </location>
</feature>
<evidence type="ECO:0000259" key="4">
    <source>
        <dbReference type="Pfam" id="PF01420"/>
    </source>
</evidence>
<dbReference type="Pfam" id="PF01420">
    <property type="entry name" value="Methylase_S"/>
    <property type="match status" value="1"/>
</dbReference>
<dbReference type="PANTHER" id="PTHR30408:SF12">
    <property type="entry name" value="TYPE I RESTRICTION ENZYME MJAVIII SPECIFICITY SUBUNIT"/>
    <property type="match status" value="1"/>
</dbReference>
<dbReference type="RefSeq" id="WP_125466327.1">
    <property type="nucleotide sequence ID" value="NZ_RWBG01000001.1"/>
</dbReference>
<evidence type="ECO:0000256" key="1">
    <source>
        <dbReference type="ARBA" id="ARBA00010923"/>
    </source>
</evidence>
<name>A0A428K4Y5_9FLAO</name>
<accession>A0A428K4Y5</accession>
<dbReference type="GO" id="GO:0003677">
    <property type="term" value="F:DNA binding"/>
    <property type="evidence" value="ECO:0007669"/>
    <property type="project" value="UniProtKB-KW"/>
</dbReference>
<dbReference type="InterPro" id="IPR000055">
    <property type="entry name" value="Restrct_endonuc_typeI_TRD"/>
</dbReference>
<dbReference type="Proteomes" id="UP000270620">
    <property type="component" value="Unassembled WGS sequence"/>
</dbReference>
<keyword evidence="2" id="KW-0680">Restriction system</keyword>
<evidence type="ECO:0000256" key="2">
    <source>
        <dbReference type="ARBA" id="ARBA00022747"/>
    </source>
</evidence>
<dbReference type="GO" id="GO:0009307">
    <property type="term" value="P:DNA restriction-modification system"/>
    <property type="evidence" value="ECO:0007669"/>
    <property type="project" value="UniProtKB-KW"/>
</dbReference>
<dbReference type="EMBL" id="RWBG01000001">
    <property type="protein sequence ID" value="RSK41330.1"/>
    <property type="molecule type" value="Genomic_DNA"/>
</dbReference>
<reference evidence="5 6" key="1">
    <citation type="submission" date="2018-12" db="EMBL/GenBank/DDBJ databases">
        <title>Mangrovimonas spongiae sp. nov., a novel member of the genus Mangrovimonas isolated from marine sponge.</title>
        <authorList>
            <person name="Zhuang L."/>
            <person name="Luo L."/>
        </authorList>
    </citation>
    <scope>NUCLEOTIDE SEQUENCE [LARGE SCALE GENOMIC DNA]</scope>
    <source>
        <strain evidence="5 6">HN-E26</strain>
    </source>
</reference>
<keyword evidence="5" id="KW-0255">Endonuclease</keyword>
<organism evidence="5 6">
    <name type="scientific">Mangrovimonas spongiae</name>
    <dbReference type="NCBI Taxonomy" id="2494697"/>
    <lineage>
        <taxon>Bacteria</taxon>
        <taxon>Pseudomonadati</taxon>
        <taxon>Bacteroidota</taxon>
        <taxon>Flavobacteriia</taxon>
        <taxon>Flavobacteriales</taxon>
        <taxon>Flavobacteriaceae</taxon>
        <taxon>Mangrovimonas</taxon>
    </lineage>
</organism>
<evidence type="ECO:0000313" key="6">
    <source>
        <dbReference type="Proteomes" id="UP000270620"/>
    </source>
</evidence>